<dbReference type="OrthoDB" id="2874149at2759"/>
<feature type="transmembrane region" description="Helical" evidence="10">
    <location>
        <begin position="36"/>
        <end position="56"/>
    </location>
</feature>
<dbReference type="InterPro" id="IPR000481">
    <property type="entry name" value="GPCR_Pheromne_B_alpha_rcpt"/>
</dbReference>
<evidence type="ECO:0000256" key="6">
    <source>
        <dbReference type="ARBA" id="ARBA00023040"/>
    </source>
</evidence>
<evidence type="ECO:0000256" key="1">
    <source>
        <dbReference type="ARBA" id="ARBA00004141"/>
    </source>
</evidence>
<dbReference type="GO" id="GO:0005886">
    <property type="term" value="C:plasma membrane"/>
    <property type="evidence" value="ECO:0007669"/>
    <property type="project" value="TreeGrafter"/>
</dbReference>
<comment type="subcellular location">
    <subcellularLocation>
        <location evidence="1">Membrane</location>
        <topology evidence="1">Multi-pass membrane protein</topology>
    </subcellularLocation>
</comment>
<dbReference type="Proteomes" id="UP000015241">
    <property type="component" value="Unassembled WGS sequence"/>
</dbReference>
<dbReference type="AlphaFoldDB" id="S8FLX9"/>
<evidence type="ECO:0008006" key="13">
    <source>
        <dbReference type="Google" id="ProtNLM"/>
    </source>
</evidence>
<dbReference type="FunCoup" id="S8FLX9">
    <property type="interactions" value="90"/>
</dbReference>
<evidence type="ECO:0000313" key="12">
    <source>
        <dbReference type="Proteomes" id="UP000015241"/>
    </source>
</evidence>
<evidence type="ECO:0000256" key="2">
    <source>
        <dbReference type="ARBA" id="ARBA00011085"/>
    </source>
</evidence>
<keyword evidence="7 10" id="KW-0472">Membrane</keyword>
<name>S8FLX9_FOMSC</name>
<sequence>MSLYPAYSVLALLAAFVILIPLPWHLQALNSGTCLYMIWTALACLNYGVNTIVWRSTVIDYAPVWCDISSRIIVATAVGIPTASLCINRRLYKIASMKIISVSKAEKRRALLVDLLIGVGIPVVQIVMQYIVSGHRFDIYEEFGCYPFMYNTWLAYPLSVVWPIIIGIVSAVYCILSLRAFAQRRAQFSEFVSSSSGLSANRYFRLMALATAELLCTTPIAAYGLYLNLSAGPLSPWISWENVHYDYSQVHQYPSVIWRASRANVIAFHLSLWAPVFCAFVFFAFFGFADEARRNYLKAWTFVTKLFSSINIPSRYVSFGSLASSEIDSFPDAFSLTKDLPR</sequence>
<keyword evidence="8" id="KW-0675">Receptor</keyword>
<dbReference type="PANTHER" id="PTHR28097:SF1">
    <property type="entry name" value="PHEROMONE A FACTOR RECEPTOR"/>
    <property type="match status" value="1"/>
</dbReference>
<dbReference type="CDD" id="cd14966">
    <property type="entry name" value="7tmD_STE3"/>
    <property type="match status" value="1"/>
</dbReference>
<gene>
    <name evidence="11" type="ORF">FOMPIDRAFT_1124670</name>
</gene>
<dbReference type="EMBL" id="KE504158">
    <property type="protein sequence ID" value="EPS99299.1"/>
    <property type="molecule type" value="Genomic_DNA"/>
</dbReference>
<keyword evidence="9" id="KW-0807">Transducer</keyword>
<proteinExistence type="inferred from homology"/>
<organism evidence="11 12">
    <name type="scientific">Fomitopsis schrenkii</name>
    <name type="common">Brown rot fungus</name>
    <dbReference type="NCBI Taxonomy" id="2126942"/>
    <lineage>
        <taxon>Eukaryota</taxon>
        <taxon>Fungi</taxon>
        <taxon>Dikarya</taxon>
        <taxon>Basidiomycota</taxon>
        <taxon>Agaricomycotina</taxon>
        <taxon>Agaricomycetes</taxon>
        <taxon>Polyporales</taxon>
        <taxon>Fomitopsis</taxon>
    </lineage>
</organism>
<dbReference type="HOGENOM" id="CLU_027592_0_1_1"/>
<dbReference type="InterPro" id="IPR001499">
    <property type="entry name" value="GPCR_STE3"/>
</dbReference>
<feature type="transmembrane region" description="Helical" evidence="10">
    <location>
        <begin position="160"/>
        <end position="182"/>
    </location>
</feature>
<protein>
    <recommendedName>
        <fullName evidence="13">Fungal pheromone STE3G-protein-coupled receptor</fullName>
    </recommendedName>
</protein>
<dbReference type="GO" id="GO:0000750">
    <property type="term" value="P:pheromone-dependent signal transduction involved in conjugation with cellular fusion"/>
    <property type="evidence" value="ECO:0007669"/>
    <property type="project" value="TreeGrafter"/>
</dbReference>
<keyword evidence="12" id="KW-1185">Reference proteome</keyword>
<feature type="transmembrane region" description="Helical" evidence="10">
    <location>
        <begin position="68"/>
        <end position="88"/>
    </location>
</feature>
<dbReference type="Pfam" id="PF02076">
    <property type="entry name" value="STE3"/>
    <property type="match status" value="1"/>
</dbReference>
<dbReference type="PRINTS" id="PR00901">
    <property type="entry name" value="PHEROMONEBAR"/>
</dbReference>
<comment type="similarity">
    <text evidence="2">Belongs to the G-protein coupled receptor 4 family.</text>
</comment>
<feature type="transmembrane region" description="Helical" evidence="10">
    <location>
        <begin position="266"/>
        <end position="288"/>
    </location>
</feature>
<evidence type="ECO:0000256" key="4">
    <source>
        <dbReference type="ARBA" id="ARBA00022692"/>
    </source>
</evidence>
<feature type="transmembrane region" description="Helical" evidence="10">
    <location>
        <begin position="109"/>
        <end position="132"/>
    </location>
</feature>
<accession>S8FLX9</accession>
<reference evidence="11 12" key="1">
    <citation type="journal article" date="2012" name="Science">
        <title>The Paleozoic origin of enzymatic lignin decomposition reconstructed from 31 fungal genomes.</title>
        <authorList>
            <person name="Floudas D."/>
            <person name="Binder M."/>
            <person name="Riley R."/>
            <person name="Barry K."/>
            <person name="Blanchette R.A."/>
            <person name="Henrissat B."/>
            <person name="Martinez A.T."/>
            <person name="Otillar R."/>
            <person name="Spatafora J.W."/>
            <person name="Yadav J.S."/>
            <person name="Aerts A."/>
            <person name="Benoit I."/>
            <person name="Boyd A."/>
            <person name="Carlson A."/>
            <person name="Copeland A."/>
            <person name="Coutinho P.M."/>
            <person name="de Vries R.P."/>
            <person name="Ferreira P."/>
            <person name="Findley K."/>
            <person name="Foster B."/>
            <person name="Gaskell J."/>
            <person name="Glotzer D."/>
            <person name="Gorecki P."/>
            <person name="Heitman J."/>
            <person name="Hesse C."/>
            <person name="Hori C."/>
            <person name="Igarashi K."/>
            <person name="Jurgens J.A."/>
            <person name="Kallen N."/>
            <person name="Kersten P."/>
            <person name="Kohler A."/>
            <person name="Kuees U."/>
            <person name="Kumar T.K.A."/>
            <person name="Kuo A."/>
            <person name="LaButti K."/>
            <person name="Larrondo L.F."/>
            <person name="Lindquist E."/>
            <person name="Ling A."/>
            <person name="Lombard V."/>
            <person name="Lucas S."/>
            <person name="Lundell T."/>
            <person name="Martin R."/>
            <person name="McLaughlin D.J."/>
            <person name="Morgenstern I."/>
            <person name="Morin E."/>
            <person name="Murat C."/>
            <person name="Nagy L.G."/>
            <person name="Nolan M."/>
            <person name="Ohm R.A."/>
            <person name="Patyshakuliyeva A."/>
            <person name="Rokas A."/>
            <person name="Ruiz-Duenas F.J."/>
            <person name="Sabat G."/>
            <person name="Salamov A."/>
            <person name="Samejima M."/>
            <person name="Schmutz J."/>
            <person name="Slot J.C."/>
            <person name="St John F."/>
            <person name="Stenlid J."/>
            <person name="Sun H."/>
            <person name="Sun S."/>
            <person name="Syed K."/>
            <person name="Tsang A."/>
            <person name="Wiebenga A."/>
            <person name="Young D."/>
            <person name="Pisabarro A."/>
            <person name="Eastwood D.C."/>
            <person name="Martin F."/>
            <person name="Cullen D."/>
            <person name="Grigoriev I.V."/>
            <person name="Hibbett D.S."/>
        </authorList>
    </citation>
    <scope>NUCLEOTIDE SEQUENCE</scope>
    <source>
        <strain evidence="12">FP-58527</strain>
    </source>
</reference>
<evidence type="ECO:0000256" key="5">
    <source>
        <dbReference type="ARBA" id="ARBA00022989"/>
    </source>
</evidence>
<keyword evidence="4 10" id="KW-0812">Transmembrane</keyword>
<evidence type="ECO:0000256" key="9">
    <source>
        <dbReference type="ARBA" id="ARBA00023224"/>
    </source>
</evidence>
<keyword evidence="6" id="KW-0297">G-protein coupled receptor</keyword>
<evidence type="ECO:0000313" key="11">
    <source>
        <dbReference type="EMBL" id="EPS99299.1"/>
    </source>
</evidence>
<dbReference type="PRINTS" id="PR00899">
    <property type="entry name" value="GPCRSTE3"/>
</dbReference>
<dbReference type="PANTHER" id="PTHR28097">
    <property type="entry name" value="PHEROMONE A FACTOR RECEPTOR"/>
    <property type="match status" value="1"/>
</dbReference>
<keyword evidence="5 10" id="KW-1133">Transmembrane helix</keyword>
<dbReference type="InParanoid" id="S8FLX9"/>
<dbReference type="GO" id="GO:0004934">
    <property type="term" value="F:mating-type alpha-factor pheromone receptor activity"/>
    <property type="evidence" value="ECO:0007669"/>
    <property type="project" value="InterPro"/>
</dbReference>
<dbReference type="eggNOG" id="ENOG502S44N">
    <property type="taxonomic scope" value="Eukaryota"/>
</dbReference>
<evidence type="ECO:0000256" key="8">
    <source>
        <dbReference type="ARBA" id="ARBA00023170"/>
    </source>
</evidence>
<keyword evidence="3" id="KW-0589">Pheromone response</keyword>
<evidence type="ECO:0000256" key="7">
    <source>
        <dbReference type="ARBA" id="ARBA00023136"/>
    </source>
</evidence>
<evidence type="ECO:0000256" key="3">
    <source>
        <dbReference type="ARBA" id="ARBA00022507"/>
    </source>
</evidence>
<feature type="transmembrane region" description="Helical" evidence="10">
    <location>
        <begin position="6"/>
        <end position="24"/>
    </location>
</feature>
<evidence type="ECO:0000256" key="10">
    <source>
        <dbReference type="SAM" id="Phobius"/>
    </source>
</evidence>
<feature type="transmembrane region" description="Helical" evidence="10">
    <location>
        <begin position="203"/>
        <end position="226"/>
    </location>
</feature>